<dbReference type="GO" id="GO:0003677">
    <property type="term" value="F:DNA binding"/>
    <property type="evidence" value="ECO:0007669"/>
    <property type="project" value="UniProtKB-KW"/>
</dbReference>
<feature type="region of interest" description="Disordered" evidence="6">
    <location>
        <begin position="26"/>
        <end position="54"/>
    </location>
</feature>
<dbReference type="SUPFAM" id="SSF110849">
    <property type="entry name" value="ParB/Sulfiredoxin"/>
    <property type="match status" value="1"/>
</dbReference>
<comment type="similarity">
    <text evidence="1">Belongs to the ParB family.</text>
</comment>
<dbReference type="PANTHER" id="PTHR33375">
    <property type="entry name" value="CHROMOSOME-PARTITIONING PROTEIN PARB-RELATED"/>
    <property type="match status" value="1"/>
</dbReference>
<proteinExistence type="inferred from homology"/>
<dbReference type="GO" id="GO:0045881">
    <property type="term" value="P:positive regulation of sporulation resulting in formation of a cellular spore"/>
    <property type="evidence" value="ECO:0007669"/>
    <property type="project" value="TreeGrafter"/>
</dbReference>
<sequence length="318" mass="35066">MSVKKRGLGRGLDALLSSAKPAPAVPVEVAAPEPELPATAPEQEVASTISTSQTDNELRRLPIEWLQRGKYQPRKDMSEEALEELASSIRAQGVLQPVVVREIAHEKFEIIAGERRWRAAQLAQLDVIPCLVKDVADEAAVAIALIENIQREDLNAMEEAVALERLLNEFELTHQQVAEAVGKSRTTVTNLLRLNNLNDDVKKLLEHGDIEMGHARCLLALTGEVQSEAARTAVAKALTVRETEKLVRSILEPVDKKQTKEKDPDVKLLEQQLAENLGAKVEINYNQKGKGKLVISYANLDELDGILGRIQPDLQQPS</sequence>
<dbReference type="EMBL" id="CP013187">
    <property type="protein sequence ID" value="ALO43852.1"/>
    <property type="molecule type" value="Genomic_DNA"/>
</dbReference>
<evidence type="ECO:0000259" key="7">
    <source>
        <dbReference type="SMART" id="SM00470"/>
    </source>
</evidence>
<dbReference type="GO" id="GO:0007059">
    <property type="term" value="P:chromosome segregation"/>
    <property type="evidence" value="ECO:0007669"/>
    <property type="project" value="UniProtKB-KW"/>
</dbReference>
<organism evidence="8 9">
    <name type="scientific">Pseudoalteromonas phenolica</name>
    <dbReference type="NCBI Taxonomy" id="161398"/>
    <lineage>
        <taxon>Bacteria</taxon>
        <taxon>Pseudomonadati</taxon>
        <taxon>Pseudomonadota</taxon>
        <taxon>Gammaproteobacteria</taxon>
        <taxon>Alteromonadales</taxon>
        <taxon>Pseudoalteromonadaceae</taxon>
        <taxon>Pseudoalteromonas</taxon>
    </lineage>
</organism>
<reference evidence="8 9" key="1">
    <citation type="submission" date="2015-11" db="EMBL/GenBank/DDBJ databases">
        <authorList>
            <person name="Zhang Y."/>
            <person name="Guo Z."/>
        </authorList>
    </citation>
    <scope>NUCLEOTIDE SEQUENCE [LARGE SCALE GENOMIC DNA]</scope>
    <source>
        <strain evidence="8 9">KCTC 12086</strain>
    </source>
</reference>
<keyword evidence="3" id="KW-0159">Chromosome partition</keyword>
<dbReference type="InterPro" id="IPR004437">
    <property type="entry name" value="ParB/RepB/Spo0J"/>
</dbReference>
<protein>
    <recommendedName>
        <fullName evidence="2">Probable chromosome-partitioning protein ParB</fullName>
    </recommendedName>
</protein>
<dbReference type="AlphaFoldDB" id="A0A0S2K697"/>
<feature type="domain" description="ParB-like N-terminal" evidence="7">
    <location>
        <begin position="59"/>
        <end position="149"/>
    </location>
</feature>
<comment type="function">
    <text evidence="5">Involved in chromosome partition. Localize to both poles of the predivisional cell following completion of DNA replication. Binds to the DNA origin of replication.</text>
</comment>
<dbReference type="RefSeq" id="WP_058031486.1">
    <property type="nucleotide sequence ID" value="NZ_CP013187.1"/>
</dbReference>
<dbReference type="InterPro" id="IPR003115">
    <property type="entry name" value="ParB_N"/>
</dbReference>
<evidence type="ECO:0000256" key="2">
    <source>
        <dbReference type="ARBA" id="ARBA00022372"/>
    </source>
</evidence>
<dbReference type="Pfam" id="PF02195">
    <property type="entry name" value="ParB_N"/>
    <property type="match status" value="1"/>
</dbReference>
<dbReference type="STRING" id="161398.PP2015_3377"/>
<dbReference type="PANTHER" id="PTHR33375:SF1">
    <property type="entry name" value="CHROMOSOME-PARTITIONING PROTEIN PARB-RELATED"/>
    <property type="match status" value="1"/>
</dbReference>
<evidence type="ECO:0000256" key="1">
    <source>
        <dbReference type="ARBA" id="ARBA00006295"/>
    </source>
</evidence>
<dbReference type="PATRIC" id="fig|161398.10.peg.3441"/>
<dbReference type="Pfam" id="PF23552">
    <property type="entry name" value="ParB_C"/>
    <property type="match status" value="1"/>
</dbReference>
<dbReference type="GO" id="GO:0005694">
    <property type="term" value="C:chromosome"/>
    <property type="evidence" value="ECO:0007669"/>
    <property type="project" value="TreeGrafter"/>
</dbReference>
<dbReference type="KEGG" id="pphe:PP2015_3377"/>
<dbReference type="CDD" id="cd16393">
    <property type="entry name" value="SPO0J_N"/>
    <property type="match status" value="1"/>
</dbReference>
<dbReference type="InterPro" id="IPR036086">
    <property type="entry name" value="ParB/Sulfiredoxin_sf"/>
</dbReference>
<dbReference type="OrthoDB" id="9802051at2"/>
<dbReference type="Proteomes" id="UP000061457">
    <property type="component" value="Chromosome I"/>
</dbReference>
<evidence type="ECO:0000256" key="5">
    <source>
        <dbReference type="ARBA" id="ARBA00025472"/>
    </source>
</evidence>
<keyword evidence="9" id="KW-1185">Reference proteome</keyword>
<dbReference type="InterPro" id="IPR041468">
    <property type="entry name" value="HTH_ParB/Spo0J"/>
</dbReference>
<dbReference type="InterPro" id="IPR057240">
    <property type="entry name" value="ParB_dimer_C"/>
</dbReference>
<gene>
    <name evidence="8" type="ORF">PP2015_3377</name>
</gene>
<dbReference type="InterPro" id="IPR050336">
    <property type="entry name" value="Chromosome_partition/occlusion"/>
</dbReference>
<evidence type="ECO:0000256" key="3">
    <source>
        <dbReference type="ARBA" id="ARBA00022829"/>
    </source>
</evidence>
<dbReference type="SMART" id="SM00470">
    <property type="entry name" value="ParB"/>
    <property type="match status" value="1"/>
</dbReference>
<dbReference type="Gene3D" id="1.10.10.2830">
    <property type="match status" value="1"/>
</dbReference>
<evidence type="ECO:0000256" key="4">
    <source>
        <dbReference type="ARBA" id="ARBA00023125"/>
    </source>
</evidence>
<evidence type="ECO:0000313" key="8">
    <source>
        <dbReference type="EMBL" id="ALO43852.1"/>
    </source>
</evidence>
<feature type="compositionally biased region" description="Polar residues" evidence="6">
    <location>
        <begin position="45"/>
        <end position="54"/>
    </location>
</feature>
<evidence type="ECO:0000256" key="6">
    <source>
        <dbReference type="SAM" id="MobiDB-lite"/>
    </source>
</evidence>
<accession>A0A0S2K697</accession>
<evidence type="ECO:0000313" key="9">
    <source>
        <dbReference type="Proteomes" id="UP000061457"/>
    </source>
</evidence>
<name>A0A0S2K697_9GAMM</name>
<dbReference type="Gene3D" id="3.90.1530.30">
    <property type="match status" value="1"/>
</dbReference>
<dbReference type="Pfam" id="PF17762">
    <property type="entry name" value="HTH_ParB"/>
    <property type="match status" value="1"/>
</dbReference>
<dbReference type="FunFam" id="3.90.1530.30:FF:000001">
    <property type="entry name" value="Chromosome partitioning protein ParB"/>
    <property type="match status" value="1"/>
</dbReference>
<dbReference type="FunFam" id="1.10.10.2830:FF:000001">
    <property type="entry name" value="Chromosome partitioning protein ParB"/>
    <property type="match status" value="1"/>
</dbReference>
<dbReference type="NCBIfam" id="TIGR00180">
    <property type="entry name" value="parB_part"/>
    <property type="match status" value="1"/>
</dbReference>
<keyword evidence="4" id="KW-0238">DNA-binding</keyword>
<feature type="compositionally biased region" description="Low complexity" evidence="6">
    <location>
        <begin position="26"/>
        <end position="42"/>
    </location>
</feature>